<feature type="transmembrane region" description="Helical" evidence="1">
    <location>
        <begin position="12"/>
        <end position="30"/>
    </location>
</feature>
<protein>
    <recommendedName>
        <fullName evidence="4">DUF1304 domain-containing protein</fullName>
    </recommendedName>
</protein>
<dbReference type="EMBL" id="JAAMPI010000927">
    <property type="protein sequence ID" value="KAF4627688.1"/>
    <property type="molecule type" value="Genomic_DNA"/>
</dbReference>
<dbReference type="PANTHER" id="PTHR38446">
    <property type="entry name" value="BLL0914 PROTEIN"/>
    <property type="match status" value="1"/>
</dbReference>
<evidence type="ECO:0000313" key="3">
    <source>
        <dbReference type="Proteomes" id="UP000566819"/>
    </source>
</evidence>
<evidence type="ECO:0000313" key="2">
    <source>
        <dbReference type="EMBL" id="KAF4627688.1"/>
    </source>
</evidence>
<evidence type="ECO:0000256" key="1">
    <source>
        <dbReference type="SAM" id="Phobius"/>
    </source>
</evidence>
<comment type="caution">
    <text evidence="2">The sequence shown here is derived from an EMBL/GenBank/DDBJ whole genome shotgun (WGS) entry which is preliminary data.</text>
</comment>
<evidence type="ECO:0008006" key="4">
    <source>
        <dbReference type="Google" id="ProtNLM"/>
    </source>
</evidence>
<keyword evidence="1" id="KW-1133">Transmembrane helix</keyword>
<proteinExistence type="predicted"/>
<feature type="transmembrane region" description="Helical" evidence="1">
    <location>
        <begin position="78"/>
        <end position="98"/>
    </location>
</feature>
<keyword evidence="1" id="KW-0812">Transmembrane</keyword>
<dbReference type="OrthoDB" id="2147008at2759"/>
<gene>
    <name evidence="2" type="ORF">G7Y89_g10466</name>
</gene>
<dbReference type="AlphaFoldDB" id="A0A8H4VYQ8"/>
<accession>A0A8H4VYQ8</accession>
<organism evidence="2 3">
    <name type="scientific">Cudoniella acicularis</name>
    <dbReference type="NCBI Taxonomy" id="354080"/>
    <lineage>
        <taxon>Eukaryota</taxon>
        <taxon>Fungi</taxon>
        <taxon>Dikarya</taxon>
        <taxon>Ascomycota</taxon>
        <taxon>Pezizomycotina</taxon>
        <taxon>Leotiomycetes</taxon>
        <taxon>Helotiales</taxon>
        <taxon>Tricladiaceae</taxon>
        <taxon>Cudoniella</taxon>
    </lineage>
</organism>
<dbReference type="InterPro" id="IPR009732">
    <property type="entry name" value="DUF1304"/>
</dbReference>
<dbReference type="Proteomes" id="UP000566819">
    <property type="component" value="Unassembled WGS sequence"/>
</dbReference>
<reference evidence="2 3" key="1">
    <citation type="submission" date="2020-03" db="EMBL/GenBank/DDBJ databases">
        <title>Draft Genome Sequence of Cudoniella acicularis.</title>
        <authorList>
            <person name="Buettner E."/>
            <person name="Kellner H."/>
        </authorList>
    </citation>
    <scope>NUCLEOTIDE SEQUENCE [LARGE SCALE GENOMIC DNA]</scope>
    <source>
        <strain evidence="2 3">DSM 108380</strain>
    </source>
</reference>
<keyword evidence="1" id="KW-0472">Membrane</keyword>
<feature type="transmembrane region" description="Helical" evidence="1">
    <location>
        <begin position="51"/>
        <end position="72"/>
    </location>
</feature>
<name>A0A8H4VYQ8_9HELO</name>
<dbReference type="Pfam" id="PF06993">
    <property type="entry name" value="DUF1304"/>
    <property type="match status" value="1"/>
</dbReference>
<dbReference type="PANTHER" id="PTHR38446:SF1">
    <property type="entry name" value="BLL0914 PROTEIN"/>
    <property type="match status" value="1"/>
</dbReference>
<keyword evidence="3" id="KW-1185">Reference proteome</keyword>
<sequence>MALLTNLLNIPIYLVVIIHIYIVFLEMYLWDTSYGRKAFNLTAQLSADTRVLAANQGLYNGFLAAGLIWGLYEGGVMGTKIELFFLSCVLVAGVFGACTSTIKTLYIQTAPAVVAMGVLLVWG</sequence>